<proteinExistence type="predicted"/>
<dbReference type="Gene3D" id="2.60.40.10">
    <property type="entry name" value="Immunoglobulins"/>
    <property type="match status" value="1"/>
</dbReference>
<comment type="caution">
    <text evidence="2">The sequence shown here is derived from an EMBL/GenBank/DDBJ whole genome shotgun (WGS) entry which is preliminary data.</text>
</comment>
<dbReference type="InterPro" id="IPR013783">
    <property type="entry name" value="Ig-like_fold"/>
</dbReference>
<feature type="transmembrane region" description="Helical" evidence="1">
    <location>
        <begin position="51"/>
        <end position="70"/>
    </location>
</feature>
<keyword evidence="1" id="KW-0812">Transmembrane</keyword>
<accession>A0AAV1QCY7</accession>
<evidence type="ECO:0000313" key="3">
    <source>
        <dbReference type="Proteomes" id="UP001314229"/>
    </source>
</evidence>
<gene>
    <name evidence="2" type="ORF">FSCOSCO3_A006118</name>
</gene>
<organism evidence="2 3">
    <name type="scientific">Scomber scombrus</name>
    <name type="common">Atlantic mackerel</name>
    <name type="synonym">Scomber vernalis</name>
    <dbReference type="NCBI Taxonomy" id="13677"/>
    <lineage>
        <taxon>Eukaryota</taxon>
        <taxon>Metazoa</taxon>
        <taxon>Chordata</taxon>
        <taxon>Craniata</taxon>
        <taxon>Vertebrata</taxon>
        <taxon>Euteleostomi</taxon>
        <taxon>Actinopterygii</taxon>
        <taxon>Neopterygii</taxon>
        <taxon>Teleostei</taxon>
        <taxon>Neoteleostei</taxon>
        <taxon>Acanthomorphata</taxon>
        <taxon>Pelagiaria</taxon>
        <taxon>Scombriformes</taxon>
        <taxon>Scombridae</taxon>
        <taxon>Scomber</taxon>
    </lineage>
</organism>
<dbReference type="AlphaFoldDB" id="A0AAV1QCY7"/>
<name>A0AAV1QCY7_SCOSC</name>
<sequence>MSVVDFILTVTALIREVYGYSRRTQTGQQTTFQKFGQVPLVPSALLIGRFLQMRSVLAVILLLMVVLYSAGGQTPITLNVTQDIYQAEEHSDTSLIWLFPFKPNKPPLTLSIDIIYVKSHRAVFVYNSKNEANPYQDELYRGRVWCDPELAKTGRIECLFTNLTLNDTGTYLCVVVADGNDGYKSCDLIVKAFSEPTVEETPQLELQPEPRGRIGLYVGSGLFGVTSAAVIIRYLTLLHTF</sequence>
<evidence type="ECO:0000256" key="1">
    <source>
        <dbReference type="SAM" id="Phobius"/>
    </source>
</evidence>
<dbReference type="SUPFAM" id="SSF48726">
    <property type="entry name" value="Immunoglobulin"/>
    <property type="match status" value="1"/>
</dbReference>
<dbReference type="EMBL" id="CAWUFR010000987">
    <property type="protein sequence ID" value="CAK6982297.1"/>
    <property type="molecule type" value="Genomic_DNA"/>
</dbReference>
<keyword evidence="1" id="KW-1133">Transmembrane helix</keyword>
<evidence type="ECO:0000313" key="2">
    <source>
        <dbReference type="EMBL" id="CAK6982297.1"/>
    </source>
</evidence>
<keyword evidence="3" id="KW-1185">Reference proteome</keyword>
<dbReference type="InterPro" id="IPR036179">
    <property type="entry name" value="Ig-like_dom_sf"/>
</dbReference>
<protein>
    <submittedName>
        <fullName evidence="2">Butyrophilin subfamily 1 member A1-like isoform X1</fullName>
    </submittedName>
</protein>
<feature type="transmembrane region" description="Helical" evidence="1">
    <location>
        <begin position="214"/>
        <end position="235"/>
    </location>
</feature>
<keyword evidence="1" id="KW-0472">Membrane</keyword>
<reference evidence="2 3" key="1">
    <citation type="submission" date="2024-01" db="EMBL/GenBank/DDBJ databases">
        <authorList>
            <person name="Alioto T."/>
            <person name="Alioto T."/>
            <person name="Gomez Garrido J."/>
        </authorList>
    </citation>
    <scope>NUCLEOTIDE SEQUENCE [LARGE SCALE GENOMIC DNA]</scope>
</reference>
<dbReference type="Proteomes" id="UP001314229">
    <property type="component" value="Unassembled WGS sequence"/>
</dbReference>